<evidence type="ECO:0000313" key="3">
    <source>
        <dbReference type="WBParaSite" id="maker-unitig_20283-snap-gene-0.1-mRNA-1"/>
    </source>
</evidence>
<name>A0A1I8F551_9PLAT</name>
<evidence type="ECO:0000256" key="1">
    <source>
        <dbReference type="SAM" id="MobiDB-lite"/>
    </source>
</evidence>
<evidence type="ECO:0000313" key="2">
    <source>
        <dbReference type="Proteomes" id="UP000095280"/>
    </source>
</evidence>
<dbReference type="AlphaFoldDB" id="A0A1I8F551"/>
<keyword evidence="2" id="KW-1185">Reference proteome</keyword>
<protein>
    <submittedName>
        <fullName evidence="3">Secreted protein</fullName>
    </submittedName>
</protein>
<feature type="region of interest" description="Disordered" evidence="1">
    <location>
        <begin position="66"/>
        <end position="87"/>
    </location>
</feature>
<reference evidence="3" key="1">
    <citation type="submission" date="2016-11" db="UniProtKB">
        <authorList>
            <consortium name="WormBaseParasite"/>
        </authorList>
    </citation>
    <scope>IDENTIFICATION</scope>
</reference>
<dbReference type="Proteomes" id="UP000095280">
    <property type="component" value="Unplaced"/>
</dbReference>
<accession>A0A1I8F551</accession>
<proteinExistence type="predicted"/>
<dbReference type="WBParaSite" id="maker-unitig_20283-snap-gene-0.1-mRNA-1">
    <property type="protein sequence ID" value="maker-unitig_20283-snap-gene-0.1-mRNA-1"/>
    <property type="gene ID" value="maker-unitig_20283-snap-gene-0.1"/>
</dbReference>
<sequence>ACSSSICQLAAGEVECLRCVPRTSCRALTGCGKLVSVNPKPPTKGGLCLDFATRCAISSTSTAHPSRAGRAATRASRPSRPASSACAPGIDATEPSGLAVSHSCWRSSFDAVGGCQGSAVRLSSGLLQLRNVPNDRAQACNCMLSSFRLSNTRKVIIFFNRSCSKQ</sequence>
<organism evidence="2 3">
    <name type="scientific">Macrostomum lignano</name>
    <dbReference type="NCBI Taxonomy" id="282301"/>
    <lineage>
        <taxon>Eukaryota</taxon>
        <taxon>Metazoa</taxon>
        <taxon>Spiralia</taxon>
        <taxon>Lophotrochozoa</taxon>
        <taxon>Platyhelminthes</taxon>
        <taxon>Rhabditophora</taxon>
        <taxon>Macrostomorpha</taxon>
        <taxon>Macrostomida</taxon>
        <taxon>Macrostomidae</taxon>
        <taxon>Macrostomum</taxon>
    </lineage>
</organism>